<dbReference type="Proteomes" id="UP001225316">
    <property type="component" value="Unassembled WGS sequence"/>
</dbReference>
<sequence>MNNTTLHTLETASEASKALLEGSIKAFGMIPNLHAIMAEAPGLLEGYQVLHKLFQNSSFDKDELTVVWQTINVEHECHYCVPAHSFIANSMGVDSAITEALRNRTAMPNEKLQVLHDTTLAMVRGRGQITEEETQRFYDAGYAQRQLFEIVLGLSQKVMSNYVNHIAETPVDAPFQKFAWEK</sequence>
<dbReference type="RefSeq" id="WP_308952453.1">
    <property type="nucleotide sequence ID" value="NZ_JARXHW010000081.1"/>
</dbReference>
<keyword evidence="2" id="KW-1185">Reference proteome</keyword>
<proteinExistence type="predicted"/>
<dbReference type="SUPFAM" id="SSF69118">
    <property type="entry name" value="AhpD-like"/>
    <property type="match status" value="1"/>
</dbReference>
<dbReference type="PANTHER" id="PTHR35446:SF3">
    <property type="entry name" value="CMD DOMAIN-CONTAINING PROTEIN"/>
    <property type="match status" value="1"/>
</dbReference>
<accession>A0ABU1AZF8</accession>
<dbReference type="PANTHER" id="PTHR35446">
    <property type="entry name" value="SI:CH211-175M2.5"/>
    <property type="match status" value="1"/>
</dbReference>
<reference evidence="1 2" key="1">
    <citation type="submission" date="2023-04" db="EMBL/GenBank/DDBJ databases">
        <title>A novel bacteria isolated from coastal sediment.</title>
        <authorList>
            <person name="Liu X.-J."/>
            <person name="Du Z.-J."/>
        </authorList>
    </citation>
    <scope>NUCLEOTIDE SEQUENCE [LARGE SCALE GENOMIC DNA]</scope>
    <source>
        <strain evidence="1 2">SDUM461003</strain>
    </source>
</reference>
<gene>
    <name evidence="1" type="ORF">QEH52_18570</name>
</gene>
<protein>
    <recommendedName>
        <fullName evidence="3">Carboxymuconolactone decarboxylase</fullName>
    </recommendedName>
</protein>
<evidence type="ECO:0000313" key="2">
    <source>
        <dbReference type="Proteomes" id="UP001225316"/>
    </source>
</evidence>
<organism evidence="1 2">
    <name type="scientific">Thalassobacterium maritimum</name>
    <dbReference type="NCBI Taxonomy" id="3041265"/>
    <lineage>
        <taxon>Bacteria</taxon>
        <taxon>Pseudomonadati</taxon>
        <taxon>Verrucomicrobiota</taxon>
        <taxon>Opitutia</taxon>
        <taxon>Puniceicoccales</taxon>
        <taxon>Coraliomargaritaceae</taxon>
        <taxon>Thalassobacterium</taxon>
    </lineage>
</organism>
<evidence type="ECO:0008006" key="3">
    <source>
        <dbReference type="Google" id="ProtNLM"/>
    </source>
</evidence>
<dbReference type="Gene3D" id="1.20.1290.10">
    <property type="entry name" value="AhpD-like"/>
    <property type="match status" value="1"/>
</dbReference>
<name>A0ABU1AZF8_9BACT</name>
<dbReference type="InterPro" id="IPR029032">
    <property type="entry name" value="AhpD-like"/>
</dbReference>
<comment type="caution">
    <text evidence="1">The sequence shown here is derived from an EMBL/GenBank/DDBJ whole genome shotgun (WGS) entry which is preliminary data.</text>
</comment>
<dbReference type="EMBL" id="JARXHW010000081">
    <property type="protein sequence ID" value="MDQ8209536.1"/>
    <property type="molecule type" value="Genomic_DNA"/>
</dbReference>
<evidence type="ECO:0000313" key="1">
    <source>
        <dbReference type="EMBL" id="MDQ8209536.1"/>
    </source>
</evidence>